<proteinExistence type="inferred from homology"/>
<dbReference type="GO" id="GO:0005886">
    <property type="term" value="C:plasma membrane"/>
    <property type="evidence" value="ECO:0007669"/>
    <property type="project" value="TreeGrafter"/>
</dbReference>
<dbReference type="Gene3D" id="1.10.8.60">
    <property type="match status" value="1"/>
</dbReference>
<dbReference type="HOGENOM" id="CLU_072265_1_1_0"/>
<name>M1Z2T2_NITG3</name>
<dbReference type="GO" id="GO:0006270">
    <property type="term" value="P:DNA replication initiation"/>
    <property type="evidence" value="ECO:0007669"/>
    <property type="project" value="TreeGrafter"/>
</dbReference>
<dbReference type="InterPro" id="IPR003593">
    <property type="entry name" value="AAA+_ATPase"/>
</dbReference>
<evidence type="ECO:0000259" key="2">
    <source>
        <dbReference type="SMART" id="SM00382"/>
    </source>
</evidence>
<dbReference type="OrthoDB" id="9807019at2"/>
<dbReference type="SMART" id="SM00382">
    <property type="entry name" value="AAA"/>
    <property type="match status" value="1"/>
</dbReference>
<dbReference type="RefSeq" id="WP_005011516.1">
    <property type="nucleotide sequence ID" value="NZ_HG422173.1"/>
</dbReference>
<evidence type="ECO:0000313" key="4">
    <source>
        <dbReference type="Proteomes" id="UP000011704"/>
    </source>
</evidence>
<dbReference type="InterPro" id="IPR027417">
    <property type="entry name" value="P-loop_NTPase"/>
</dbReference>
<dbReference type="Pfam" id="PF00308">
    <property type="entry name" value="Bac_DnaA"/>
    <property type="match status" value="1"/>
</dbReference>
<dbReference type="Gene3D" id="3.40.50.300">
    <property type="entry name" value="P-loop containing nucleotide triphosphate hydrolases"/>
    <property type="match status" value="1"/>
</dbReference>
<protein>
    <recommendedName>
        <fullName evidence="2">AAA+ ATPase domain-containing protein</fullName>
    </recommendedName>
</protein>
<dbReference type="Pfam" id="PF22688">
    <property type="entry name" value="Hda_lid"/>
    <property type="match status" value="1"/>
</dbReference>
<keyword evidence="4" id="KW-1185">Reference proteome</keyword>
<reference evidence="3 4" key="1">
    <citation type="journal article" date="2013" name="Front. Microbiol.">
        <title>The genome of Nitrospina gracilis illuminates the metabolism and evolution of the major marine nitrite oxidizer.</title>
        <authorList>
            <person name="Luecker S."/>
            <person name="Nowka B."/>
            <person name="Rattei T."/>
            <person name="Spieck E."/>
            <person name="and Daims H."/>
        </authorList>
    </citation>
    <scope>NUCLEOTIDE SEQUENCE [LARGE SCALE GENOMIC DNA]</scope>
    <source>
        <strain evidence="3 4">3/211</strain>
    </source>
</reference>
<organism evidence="3 4">
    <name type="scientific">Nitrospina gracilis (strain 3/211)</name>
    <dbReference type="NCBI Taxonomy" id="1266370"/>
    <lineage>
        <taxon>Bacteria</taxon>
        <taxon>Pseudomonadati</taxon>
        <taxon>Nitrospinota/Tectimicrobiota group</taxon>
        <taxon>Nitrospinota</taxon>
        <taxon>Nitrospinia</taxon>
        <taxon>Nitrospinales</taxon>
        <taxon>Nitrospinaceae</taxon>
        <taxon>Nitrospina</taxon>
    </lineage>
</organism>
<dbReference type="EMBL" id="CAQJ01000105">
    <property type="protein sequence ID" value="CCQ92049.1"/>
    <property type="molecule type" value="Genomic_DNA"/>
</dbReference>
<evidence type="ECO:0000313" key="3">
    <source>
        <dbReference type="EMBL" id="CCQ92049.1"/>
    </source>
</evidence>
<dbReference type="SUPFAM" id="SSF52540">
    <property type="entry name" value="P-loop containing nucleoside triphosphate hydrolases"/>
    <property type="match status" value="1"/>
</dbReference>
<dbReference type="Proteomes" id="UP000011704">
    <property type="component" value="Unassembled WGS sequence"/>
</dbReference>
<feature type="domain" description="AAA+ ATPase" evidence="2">
    <location>
        <begin position="49"/>
        <end position="174"/>
    </location>
</feature>
<comment type="similarity">
    <text evidence="1">Belongs to the DnaA family.</text>
</comment>
<comment type="caution">
    <text evidence="3">The sequence shown here is derived from an EMBL/GenBank/DDBJ whole genome shotgun (WGS) entry which is preliminary data.</text>
</comment>
<evidence type="ECO:0000256" key="1">
    <source>
        <dbReference type="RuleBase" id="RU004227"/>
    </source>
</evidence>
<dbReference type="PANTHER" id="PTHR30050:SF5">
    <property type="entry name" value="DNAA REGULATORY INACTIVATOR HDA"/>
    <property type="match status" value="1"/>
</dbReference>
<accession>M1Z2T2</accession>
<dbReference type="InParanoid" id="M1Z2T2"/>
<gene>
    <name evidence="3" type="ORF">NITGR_950007</name>
</gene>
<dbReference type="PRINTS" id="PR00051">
    <property type="entry name" value="DNAA"/>
</dbReference>
<dbReference type="InterPro" id="IPR055199">
    <property type="entry name" value="Hda_lid"/>
</dbReference>
<dbReference type="GO" id="GO:0003688">
    <property type="term" value="F:DNA replication origin binding"/>
    <property type="evidence" value="ECO:0007669"/>
    <property type="project" value="TreeGrafter"/>
</dbReference>
<dbReference type="STRING" id="1266370.NITGR_950007"/>
<dbReference type="InterPro" id="IPR020591">
    <property type="entry name" value="Chromosome_initiator_DnaA-like"/>
</dbReference>
<sequence>MSRQDSSNRQRILNFPVHPEYTFDNFILSTGSKFAFTTARQFSTADTAPSQSLFIAGAAGLGKTHLLMAAGNLASETQSALYIHCEDFVATVTDREKSGETALAPLETVDLLLMDDMDRIAGHTEAQERLYLVFNTRREQDKRIVFAGRTAPNRLPDTENYLRSRFQWGITAELGPIDDATTARLIHKLAQDLGLDIPGKIAHYLLTRLPRDFSSIKNAVARINTESLARRQKVTLPLVKAALGLQDA</sequence>
<dbReference type="CDD" id="cd00009">
    <property type="entry name" value="AAA"/>
    <property type="match status" value="1"/>
</dbReference>
<keyword evidence="1" id="KW-0235">DNA replication</keyword>
<dbReference type="AlphaFoldDB" id="M1Z2T2"/>
<dbReference type="InterPro" id="IPR013317">
    <property type="entry name" value="DnaA_dom"/>
</dbReference>
<dbReference type="PANTHER" id="PTHR30050">
    <property type="entry name" value="CHROMOSOMAL REPLICATION INITIATOR PROTEIN DNAA"/>
    <property type="match status" value="1"/>
</dbReference>